<protein>
    <recommendedName>
        <fullName evidence="3">Signal recognition particle receptor subunit beta</fullName>
    </recommendedName>
</protein>
<accession>A0ABM1ET58</accession>
<evidence type="ECO:0000256" key="11">
    <source>
        <dbReference type="SAM" id="Phobius"/>
    </source>
</evidence>
<evidence type="ECO:0000256" key="2">
    <source>
        <dbReference type="ARBA" id="ARBA00005619"/>
    </source>
</evidence>
<dbReference type="GeneID" id="106815433"/>
<keyword evidence="12" id="KW-1185">Reference proteome</keyword>
<evidence type="ECO:0000256" key="6">
    <source>
        <dbReference type="ARBA" id="ARBA00022824"/>
    </source>
</evidence>
<gene>
    <name evidence="13" type="primary">LOC106815433</name>
</gene>
<evidence type="ECO:0000256" key="7">
    <source>
        <dbReference type="ARBA" id="ARBA00022989"/>
    </source>
</evidence>
<keyword evidence="7 11" id="KW-1133">Transmembrane helix</keyword>
<keyword evidence="5" id="KW-0547">Nucleotide-binding</keyword>
<sequence>MNGEPLSVGIVVALVVILLTLVIFRLFKQKTDRKGVLLLGLCEAGKTLLYARLVHGKYIKSYTSQKENKGLFHVKDKKKPGILQIVDLPGYERVRSAFFEKSKNTARGIIFVVDSVTAQKDMRDVAELLYNVLSDKFVSSNGIPVLIACNKQDVTMAKSAKALKPLLEKEMNMLRITRAAALESIDSSGSGSVHLGKRGKDFEFSHLGGGVKVEFCDCSAHGSESGDDGPAQLAPVIEWLAKLV</sequence>
<dbReference type="InterPro" id="IPR019009">
    <property type="entry name" value="SRP_receptor_beta_su"/>
</dbReference>
<proteinExistence type="inferred from homology"/>
<evidence type="ECO:0000256" key="10">
    <source>
        <dbReference type="ARBA" id="ARBA00023170"/>
    </source>
</evidence>
<dbReference type="PANTHER" id="PTHR45909:SF1">
    <property type="entry name" value="ADP-RIBOSYLATION FACTOR-RELATED PROTEIN 1"/>
    <property type="match status" value="1"/>
</dbReference>
<reference evidence="13" key="1">
    <citation type="submission" date="2025-08" db="UniProtKB">
        <authorList>
            <consortium name="RefSeq"/>
        </authorList>
    </citation>
    <scope>IDENTIFICATION</scope>
</reference>
<dbReference type="InterPro" id="IPR024156">
    <property type="entry name" value="Small_GTPase_ARF"/>
</dbReference>
<dbReference type="RefSeq" id="XP_014675379.1">
    <property type="nucleotide sequence ID" value="XM_014819893.1"/>
</dbReference>
<evidence type="ECO:0000256" key="9">
    <source>
        <dbReference type="ARBA" id="ARBA00023136"/>
    </source>
</evidence>
<keyword evidence="4 11" id="KW-0812">Transmembrane</keyword>
<feature type="transmembrane region" description="Helical" evidence="11">
    <location>
        <begin position="6"/>
        <end position="27"/>
    </location>
</feature>
<keyword evidence="8" id="KW-0342">GTP-binding</keyword>
<comment type="subcellular location">
    <subcellularLocation>
        <location evidence="1">Endoplasmic reticulum membrane</location>
        <topology evidence="1">Single-pass membrane protein</topology>
    </subcellularLocation>
</comment>
<name>A0ABM1ET58_PRICU</name>
<evidence type="ECO:0000313" key="13">
    <source>
        <dbReference type="RefSeq" id="XP_014675379.1"/>
    </source>
</evidence>
<dbReference type="PANTHER" id="PTHR45909">
    <property type="entry name" value="ADP-RIBOSYLATION FACTOR-RELATED PROTEIN 1"/>
    <property type="match status" value="1"/>
</dbReference>
<keyword evidence="9 11" id="KW-0472">Membrane</keyword>
<evidence type="ECO:0000313" key="12">
    <source>
        <dbReference type="Proteomes" id="UP000695022"/>
    </source>
</evidence>
<keyword evidence="10" id="KW-0675">Receptor</keyword>
<comment type="similarity">
    <text evidence="2">Belongs to the SRP receptor beta subunit family.</text>
</comment>
<dbReference type="InterPro" id="IPR027417">
    <property type="entry name" value="P-loop_NTPase"/>
</dbReference>
<evidence type="ECO:0000256" key="4">
    <source>
        <dbReference type="ARBA" id="ARBA00022692"/>
    </source>
</evidence>
<dbReference type="Pfam" id="PF09439">
    <property type="entry name" value="SRPRB"/>
    <property type="match status" value="1"/>
</dbReference>
<evidence type="ECO:0000256" key="3">
    <source>
        <dbReference type="ARBA" id="ARBA00020256"/>
    </source>
</evidence>
<evidence type="ECO:0000256" key="5">
    <source>
        <dbReference type="ARBA" id="ARBA00022741"/>
    </source>
</evidence>
<dbReference type="CDD" id="cd04105">
    <property type="entry name" value="SR_beta"/>
    <property type="match status" value="1"/>
</dbReference>
<evidence type="ECO:0000256" key="8">
    <source>
        <dbReference type="ARBA" id="ARBA00023134"/>
    </source>
</evidence>
<evidence type="ECO:0000256" key="1">
    <source>
        <dbReference type="ARBA" id="ARBA00004389"/>
    </source>
</evidence>
<organism evidence="12 13">
    <name type="scientific">Priapulus caudatus</name>
    <name type="common">Priapulid worm</name>
    <dbReference type="NCBI Taxonomy" id="37621"/>
    <lineage>
        <taxon>Eukaryota</taxon>
        <taxon>Metazoa</taxon>
        <taxon>Ecdysozoa</taxon>
        <taxon>Scalidophora</taxon>
        <taxon>Priapulida</taxon>
        <taxon>Priapulimorpha</taxon>
        <taxon>Priapulimorphida</taxon>
        <taxon>Priapulidae</taxon>
        <taxon>Priapulus</taxon>
    </lineage>
</organism>
<dbReference type="SUPFAM" id="SSF52540">
    <property type="entry name" value="P-loop containing nucleoside triphosphate hydrolases"/>
    <property type="match status" value="1"/>
</dbReference>
<dbReference type="Gene3D" id="3.40.50.300">
    <property type="entry name" value="P-loop containing nucleotide triphosphate hydrolases"/>
    <property type="match status" value="1"/>
</dbReference>
<dbReference type="Proteomes" id="UP000695022">
    <property type="component" value="Unplaced"/>
</dbReference>
<keyword evidence="6" id="KW-0256">Endoplasmic reticulum</keyword>